<dbReference type="EMBL" id="AP014854">
    <property type="protein sequence ID" value="BAS00592.1"/>
    <property type="molecule type" value="Genomic_DNA"/>
</dbReference>
<dbReference type="InterPro" id="IPR029063">
    <property type="entry name" value="SAM-dependent_MTases_sf"/>
</dbReference>
<name>A0A182D6Q5_BLAVI</name>
<sequence>MDVHSLAAFWARESKVPGHYFEFGVGAGRSAVSALRAAAKHNLNIEFHLFDSFEGLPPLEGLDADSRQFQQGQFSFGVDQVKEFLRQHDVHALAPIHFYKTWFSALDTIEIDPAIRAAIVHIDCDLYSSALQVLNFIGPRLESGTILLFDDFNAFNASNDRGERRALSDWIDQINNDPASPMAELTPYVSYGWHGQGFIFNRMG</sequence>
<proteinExistence type="predicted"/>
<dbReference type="SUPFAM" id="SSF53335">
    <property type="entry name" value="S-adenosyl-L-methionine-dependent methyltransferases"/>
    <property type="match status" value="1"/>
</dbReference>
<dbReference type="InterPro" id="IPR008884">
    <property type="entry name" value="TylF_MeTrfase"/>
</dbReference>
<evidence type="ECO:0000313" key="1">
    <source>
        <dbReference type="EMBL" id="BAS00592.1"/>
    </source>
</evidence>
<accession>A0A182D6Q5</accession>
<dbReference type="PANTHER" id="PTHR40036:SF1">
    <property type="entry name" value="MACROCIN O-METHYLTRANSFERASE"/>
    <property type="match status" value="1"/>
</dbReference>
<dbReference type="PANTHER" id="PTHR40036">
    <property type="entry name" value="MACROCIN O-METHYLTRANSFERASE"/>
    <property type="match status" value="1"/>
</dbReference>
<dbReference type="Pfam" id="PF05711">
    <property type="entry name" value="TylF"/>
    <property type="match status" value="1"/>
</dbReference>
<protein>
    <submittedName>
        <fullName evidence="1">Weak similarity to known protein</fullName>
    </submittedName>
</protein>
<dbReference type="AlphaFoldDB" id="A0A182D6Q5"/>
<reference evidence="1" key="1">
    <citation type="journal article" date="2015" name="Genome Announc.">
        <title>Complete Genome Sequence of the Bacteriochlorophyll b-Producing Photosynthetic Bacterium Blastochloris viridis.</title>
        <authorList>
            <person name="Tsukatani Y."/>
            <person name="Hirose Y."/>
            <person name="Harada J."/>
            <person name="Misawa N."/>
            <person name="Mori K."/>
            <person name="Inoue K."/>
            <person name="Tamiaki H."/>
        </authorList>
    </citation>
    <scope>NUCLEOTIDE SEQUENCE [LARGE SCALE GENOMIC DNA]</scope>
    <source>
        <strain evidence="1">DSM 133</strain>
    </source>
</reference>
<dbReference type="Gene3D" id="3.40.50.150">
    <property type="entry name" value="Vaccinia Virus protein VP39"/>
    <property type="match status" value="1"/>
</dbReference>
<gene>
    <name evidence="1" type="ORF">BV133_2998</name>
</gene>
<organism evidence="1">
    <name type="scientific">Blastochloris viridis</name>
    <name type="common">Rhodopseudomonas viridis</name>
    <dbReference type="NCBI Taxonomy" id="1079"/>
    <lineage>
        <taxon>Bacteria</taxon>
        <taxon>Pseudomonadati</taxon>
        <taxon>Pseudomonadota</taxon>
        <taxon>Alphaproteobacteria</taxon>
        <taxon>Hyphomicrobiales</taxon>
        <taxon>Blastochloridaceae</taxon>
        <taxon>Blastochloris</taxon>
    </lineage>
</organism>